<dbReference type="Proteomes" id="UP001208570">
    <property type="component" value="Unassembled WGS sequence"/>
</dbReference>
<organism evidence="1 2">
    <name type="scientific">Paralvinella palmiformis</name>
    <dbReference type="NCBI Taxonomy" id="53620"/>
    <lineage>
        <taxon>Eukaryota</taxon>
        <taxon>Metazoa</taxon>
        <taxon>Spiralia</taxon>
        <taxon>Lophotrochozoa</taxon>
        <taxon>Annelida</taxon>
        <taxon>Polychaeta</taxon>
        <taxon>Sedentaria</taxon>
        <taxon>Canalipalpata</taxon>
        <taxon>Terebellida</taxon>
        <taxon>Terebelliformia</taxon>
        <taxon>Alvinellidae</taxon>
        <taxon>Paralvinella</taxon>
    </lineage>
</organism>
<gene>
    <name evidence="1" type="ORF">LSH36_188g04045</name>
</gene>
<reference evidence="1" key="1">
    <citation type="journal article" date="2023" name="Mol. Biol. Evol.">
        <title>Third-Generation Sequencing Reveals the Adaptive Role of the Epigenome in Three Deep-Sea Polychaetes.</title>
        <authorList>
            <person name="Perez M."/>
            <person name="Aroh O."/>
            <person name="Sun Y."/>
            <person name="Lan Y."/>
            <person name="Juniper S.K."/>
            <person name="Young C.R."/>
            <person name="Angers B."/>
            <person name="Qian P.Y."/>
        </authorList>
    </citation>
    <scope>NUCLEOTIDE SEQUENCE</scope>
    <source>
        <strain evidence="1">P08H-3</strain>
    </source>
</reference>
<evidence type="ECO:0000313" key="1">
    <source>
        <dbReference type="EMBL" id="KAK2157594.1"/>
    </source>
</evidence>
<dbReference type="EMBL" id="JAODUP010000188">
    <property type="protein sequence ID" value="KAK2157594.1"/>
    <property type="molecule type" value="Genomic_DNA"/>
</dbReference>
<protein>
    <submittedName>
        <fullName evidence="1">Uncharacterized protein</fullName>
    </submittedName>
</protein>
<sequence length="63" mass="7221">MATRQGLYSDKPKVVERGSWTKASPFKEQKHHRNVSDSIANNYSPEARHLNTALIYETTKFGK</sequence>
<evidence type="ECO:0000313" key="2">
    <source>
        <dbReference type="Proteomes" id="UP001208570"/>
    </source>
</evidence>
<comment type="caution">
    <text evidence="1">The sequence shown here is derived from an EMBL/GenBank/DDBJ whole genome shotgun (WGS) entry which is preliminary data.</text>
</comment>
<proteinExistence type="predicted"/>
<dbReference type="AlphaFoldDB" id="A0AAD9JQK2"/>
<keyword evidence="2" id="KW-1185">Reference proteome</keyword>
<accession>A0AAD9JQK2</accession>
<name>A0AAD9JQK2_9ANNE</name>